<evidence type="ECO:0000256" key="6">
    <source>
        <dbReference type="RuleBase" id="RU363114"/>
    </source>
</evidence>
<evidence type="ECO:0000313" key="7">
    <source>
        <dbReference type="EMBL" id="KAG6428956.1"/>
    </source>
</evidence>
<dbReference type="Pfam" id="PF03283">
    <property type="entry name" value="PAE"/>
    <property type="match status" value="1"/>
</dbReference>
<dbReference type="PANTHER" id="PTHR21562">
    <property type="entry name" value="NOTUM-RELATED"/>
    <property type="match status" value="1"/>
</dbReference>
<comment type="subcellular location">
    <subcellularLocation>
        <location evidence="2 6">Secreted</location>
        <location evidence="2 6">Cell wall</location>
    </subcellularLocation>
</comment>
<evidence type="ECO:0000256" key="4">
    <source>
        <dbReference type="ARBA" id="ARBA00022512"/>
    </source>
</evidence>
<evidence type="ECO:0000256" key="5">
    <source>
        <dbReference type="ARBA" id="ARBA00023316"/>
    </source>
</evidence>
<keyword evidence="8" id="KW-1185">Reference proteome</keyword>
<dbReference type="InterPro" id="IPR004963">
    <property type="entry name" value="PAE/NOTUM"/>
</dbReference>
<keyword evidence="6" id="KW-0964">Secreted</keyword>
<gene>
    <name evidence="7" type="ORF">SASPL_106995</name>
</gene>
<accession>A0A8X8YFN8</accession>
<organism evidence="7">
    <name type="scientific">Salvia splendens</name>
    <name type="common">Scarlet sage</name>
    <dbReference type="NCBI Taxonomy" id="180675"/>
    <lineage>
        <taxon>Eukaryota</taxon>
        <taxon>Viridiplantae</taxon>
        <taxon>Streptophyta</taxon>
        <taxon>Embryophyta</taxon>
        <taxon>Tracheophyta</taxon>
        <taxon>Spermatophyta</taxon>
        <taxon>Magnoliopsida</taxon>
        <taxon>eudicotyledons</taxon>
        <taxon>Gunneridae</taxon>
        <taxon>Pentapetalae</taxon>
        <taxon>asterids</taxon>
        <taxon>lamiids</taxon>
        <taxon>Lamiales</taxon>
        <taxon>Lamiaceae</taxon>
        <taxon>Nepetoideae</taxon>
        <taxon>Mentheae</taxon>
        <taxon>Salviinae</taxon>
        <taxon>Salvia</taxon>
        <taxon>Salvia subgen. Calosphace</taxon>
        <taxon>core Calosphace</taxon>
    </lineage>
</organism>
<keyword evidence="5 6" id="KW-0961">Cell wall biogenesis/degradation</keyword>
<evidence type="ECO:0000256" key="3">
    <source>
        <dbReference type="ARBA" id="ARBA00005784"/>
    </source>
</evidence>
<dbReference type="GO" id="GO:0052793">
    <property type="term" value="F:pectin acetylesterase activity"/>
    <property type="evidence" value="ECO:0007669"/>
    <property type="project" value="TreeGrafter"/>
</dbReference>
<comment type="similarity">
    <text evidence="3 6">Belongs to the pectinacetylesterase family.</text>
</comment>
<keyword evidence="6" id="KW-0732">Signal</keyword>
<name>A0A8X8YFN8_SALSN</name>
<sequence>MAALLLPLTILSLVTAGIVAVHNVSISLLDSAVARGAVCLDGTPPAYAYSPGFGDGVDNWHVFLQGGGWCHNVDNCLDRTRDPKGSSAKLMTEQNGVASFGGMLDANSTLNPDFYNWHVFKIFYCDGSSFMSNVEDVDPKHNLTYRGARIYDAMMDELLRIGMGNAKNALLSGTSAGGLATTLHCDKFQSLFHNTTKVKCVSDSGFFVHGEHFIGADWREAYFFNVISTHGLTNMLPTSCTSKFSPTLCIFPENLVPHIQTPLFLIESAFDKYQISNNVFSPSDASPRWINCINNLTFCNWSEIKIMKDFRYTFINTLKSTIENSSSRRGYFVHSCYQHGHMEYVRGSTCSLFVGNGLANKTIAQAVGDWFFDRSEFQEMDMLNDLPRNCTGFDDQPTLEKKCRDHIHH</sequence>
<dbReference type="GO" id="GO:0009505">
    <property type="term" value="C:plant-type cell wall"/>
    <property type="evidence" value="ECO:0007669"/>
    <property type="project" value="TreeGrafter"/>
</dbReference>
<dbReference type="GO" id="GO:0071555">
    <property type="term" value="P:cell wall organization"/>
    <property type="evidence" value="ECO:0007669"/>
    <property type="project" value="UniProtKB-KW"/>
</dbReference>
<dbReference type="EC" id="3.1.1.-" evidence="6"/>
<reference evidence="7" key="1">
    <citation type="submission" date="2018-01" db="EMBL/GenBank/DDBJ databases">
        <authorList>
            <person name="Mao J.F."/>
        </authorList>
    </citation>
    <scope>NUCLEOTIDE SEQUENCE</scope>
    <source>
        <strain evidence="7">Huo1</strain>
        <tissue evidence="7">Leaf</tissue>
    </source>
</reference>
<feature type="signal peptide" evidence="6">
    <location>
        <begin position="1"/>
        <end position="16"/>
    </location>
</feature>
<dbReference type="Proteomes" id="UP000298416">
    <property type="component" value="Unassembled WGS sequence"/>
</dbReference>
<dbReference type="OrthoDB" id="2015280at2759"/>
<evidence type="ECO:0000256" key="1">
    <source>
        <dbReference type="ARBA" id="ARBA00003534"/>
    </source>
</evidence>
<reference evidence="7" key="2">
    <citation type="submission" date="2020-08" db="EMBL/GenBank/DDBJ databases">
        <title>Plant Genome Project.</title>
        <authorList>
            <person name="Zhang R.-G."/>
        </authorList>
    </citation>
    <scope>NUCLEOTIDE SEQUENCE</scope>
    <source>
        <strain evidence="7">Huo1</strain>
        <tissue evidence="7">Leaf</tissue>
    </source>
</reference>
<evidence type="ECO:0000256" key="2">
    <source>
        <dbReference type="ARBA" id="ARBA00004191"/>
    </source>
</evidence>
<protein>
    <recommendedName>
        <fullName evidence="6">Pectin acetylesterase</fullName>
        <ecNumber evidence="6">3.1.1.-</ecNumber>
    </recommendedName>
</protein>
<keyword evidence="6" id="KW-0378">Hydrolase</keyword>
<dbReference type="EMBL" id="PNBA02000003">
    <property type="protein sequence ID" value="KAG6428956.1"/>
    <property type="molecule type" value="Genomic_DNA"/>
</dbReference>
<comment type="function">
    <text evidence="1 6">Hydrolyzes acetyl esters in homogalacturonan regions of pectin. In type I primary cell wall, galacturonic acid residues of pectin can be acetylated at the O-2 and O-3 positions. Decreasing the degree of acetylation of pectin gels in vitro alters their physical properties.</text>
</comment>
<proteinExistence type="inferred from homology"/>
<feature type="chain" id="PRO_5036517718" description="Pectin acetylesterase" evidence="6">
    <location>
        <begin position="17"/>
        <end position="409"/>
    </location>
</feature>
<dbReference type="PANTHER" id="PTHR21562:SF65">
    <property type="entry name" value="PECTIN ACETYLESTERASE"/>
    <property type="match status" value="1"/>
</dbReference>
<evidence type="ECO:0000313" key="8">
    <source>
        <dbReference type="Proteomes" id="UP000298416"/>
    </source>
</evidence>
<dbReference type="AlphaFoldDB" id="A0A8X8YFN8"/>
<keyword evidence="4 6" id="KW-0134">Cell wall</keyword>
<comment type="caution">
    <text evidence="7">The sequence shown here is derived from an EMBL/GenBank/DDBJ whole genome shotgun (WGS) entry which is preliminary data.</text>
</comment>